<evidence type="ECO:0000259" key="6">
    <source>
        <dbReference type="Pfam" id="PF25954"/>
    </source>
</evidence>
<proteinExistence type="inferred from homology"/>
<evidence type="ECO:0000259" key="7">
    <source>
        <dbReference type="Pfam" id="PF25967"/>
    </source>
</evidence>
<dbReference type="KEGG" id="pacr:FXN63_18200"/>
<dbReference type="Pfam" id="PF25876">
    <property type="entry name" value="HH_MFP_RND"/>
    <property type="match status" value="1"/>
</dbReference>
<reference evidence="8 9" key="1">
    <citation type="submission" date="2019-08" db="EMBL/GenBank/DDBJ databases">
        <title>Amphibian skin-associated Pigmentiphaga: genome sequence and occurrence across geography and hosts.</title>
        <authorList>
            <person name="Bletz M.C."/>
            <person name="Bunk B."/>
            <person name="Sproeer C."/>
            <person name="Biwer P."/>
            <person name="Reiter S."/>
            <person name="Rabemananjara F.C.E."/>
            <person name="Schulz S."/>
            <person name="Overmann J."/>
            <person name="Vences M."/>
        </authorList>
    </citation>
    <scope>NUCLEOTIDE SEQUENCE [LARGE SCALE GENOMIC DNA]</scope>
    <source>
        <strain evidence="8 9">Mada1488</strain>
    </source>
</reference>
<evidence type="ECO:0000256" key="2">
    <source>
        <dbReference type="ARBA" id="ARBA00009477"/>
    </source>
</evidence>
<feature type="domain" description="Multidrug resistance protein MdtA-like alpha-helical hairpin" evidence="4">
    <location>
        <begin position="108"/>
        <end position="177"/>
    </location>
</feature>
<dbReference type="InterPro" id="IPR058792">
    <property type="entry name" value="Beta-barrel_RND_2"/>
</dbReference>
<dbReference type="Gene3D" id="2.40.50.100">
    <property type="match status" value="1"/>
</dbReference>
<dbReference type="InterPro" id="IPR058627">
    <property type="entry name" value="MdtA-like_C"/>
</dbReference>
<sequence length="387" mass="41583">MSASRAPDRGFGLPFRLTLGVVALALSACDAPAPKPAFPPPEVGVSILAPQSIELKDEFNGRVEAVDAVSLRPRVSGYLQKVAVKEGDHVAAGAVLFVIDQRPYRIALTRAEAQFQQARAAANLAQVQLARVKALQAARASSQEELDNASGTQVQLDAALRGAAAAVDEARLNLSFTEVKSPIAGRVGRALLTVGNLAQADQTVLTTIVSQDPVYVYFDSDEQSYLRYTAQRSDAGTRPIQQRPVRIGLANQPDFPYAGTVDFLDNRFDPATGTIRARARIANPDYRFTPGLYARIQLSGTNAQDVLMVDDKALLTDQDQRYVYVVGADNKALRRDVKVGRVIAGQRIIQAGLQAGDQVVVDGVQKIFYPGAPVKPVPLAGSRSLTH</sequence>
<dbReference type="InterPro" id="IPR058625">
    <property type="entry name" value="MdtA-like_BSH"/>
</dbReference>
<dbReference type="SUPFAM" id="SSF111369">
    <property type="entry name" value="HlyD-like secretion proteins"/>
    <property type="match status" value="1"/>
</dbReference>
<gene>
    <name evidence="8" type="ORF">FXN63_18200</name>
</gene>
<protein>
    <submittedName>
        <fullName evidence="8">Efflux RND transporter periplasmic adaptor subunit</fullName>
    </submittedName>
</protein>
<dbReference type="GO" id="GO:0005886">
    <property type="term" value="C:plasma membrane"/>
    <property type="evidence" value="ECO:0007669"/>
    <property type="project" value="TreeGrafter"/>
</dbReference>
<evidence type="ECO:0000259" key="5">
    <source>
        <dbReference type="Pfam" id="PF25917"/>
    </source>
</evidence>
<dbReference type="GO" id="GO:0046677">
    <property type="term" value="P:response to antibiotic"/>
    <property type="evidence" value="ECO:0007669"/>
    <property type="project" value="TreeGrafter"/>
</dbReference>
<dbReference type="Gene3D" id="1.10.287.470">
    <property type="entry name" value="Helix hairpin bin"/>
    <property type="match status" value="1"/>
</dbReference>
<dbReference type="GO" id="GO:0022857">
    <property type="term" value="F:transmembrane transporter activity"/>
    <property type="evidence" value="ECO:0007669"/>
    <property type="project" value="InterPro"/>
</dbReference>
<dbReference type="Pfam" id="PF25917">
    <property type="entry name" value="BSH_RND"/>
    <property type="match status" value="1"/>
</dbReference>
<evidence type="ECO:0000256" key="3">
    <source>
        <dbReference type="SAM" id="Coils"/>
    </source>
</evidence>
<organism evidence="8 9">
    <name type="scientific">Pigmentiphaga aceris</name>
    <dbReference type="NCBI Taxonomy" id="1940612"/>
    <lineage>
        <taxon>Bacteria</taxon>
        <taxon>Pseudomonadati</taxon>
        <taxon>Pseudomonadota</taxon>
        <taxon>Betaproteobacteria</taxon>
        <taxon>Burkholderiales</taxon>
        <taxon>Alcaligenaceae</taxon>
        <taxon>Pigmentiphaga</taxon>
    </lineage>
</organism>
<dbReference type="FunFam" id="2.40.420.20:FF:000001">
    <property type="entry name" value="Efflux RND transporter periplasmic adaptor subunit"/>
    <property type="match status" value="1"/>
</dbReference>
<evidence type="ECO:0000313" key="8">
    <source>
        <dbReference type="EMBL" id="QEI07554.1"/>
    </source>
</evidence>
<accession>A0A5C0B103</accession>
<feature type="domain" description="Multidrug resistance protein MdtA-like C-terminal permuted SH3" evidence="7">
    <location>
        <begin position="317"/>
        <end position="366"/>
    </location>
</feature>
<feature type="coiled-coil region" evidence="3">
    <location>
        <begin position="108"/>
        <end position="152"/>
    </location>
</feature>
<dbReference type="PROSITE" id="PS51257">
    <property type="entry name" value="PROKAR_LIPOPROTEIN"/>
    <property type="match status" value="1"/>
</dbReference>
<dbReference type="Gene3D" id="2.40.30.170">
    <property type="match status" value="1"/>
</dbReference>
<dbReference type="NCBIfam" id="TIGR01730">
    <property type="entry name" value="RND_mfp"/>
    <property type="match status" value="1"/>
</dbReference>
<evidence type="ECO:0000256" key="1">
    <source>
        <dbReference type="ARBA" id="ARBA00004196"/>
    </source>
</evidence>
<dbReference type="InterPro" id="IPR058624">
    <property type="entry name" value="MdtA-like_HH"/>
</dbReference>
<keyword evidence="9" id="KW-1185">Reference proteome</keyword>
<comment type="subcellular location">
    <subcellularLocation>
        <location evidence="1">Cell envelope</location>
    </subcellularLocation>
</comment>
<dbReference type="PANTHER" id="PTHR30158">
    <property type="entry name" value="ACRA/E-RELATED COMPONENT OF DRUG EFFLUX TRANSPORTER"/>
    <property type="match status" value="1"/>
</dbReference>
<name>A0A5C0B103_9BURK</name>
<dbReference type="Gene3D" id="2.40.420.20">
    <property type="match status" value="1"/>
</dbReference>
<dbReference type="PANTHER" id="PTHR30158:SF10">
    <property type="entry name" value="CATION EFFLUX PUMP"/>
    <property type="match status" value="1"/>
</dbReference>
<dbReference type="OrthoDB" id="9783047at2"/>
<comment type="similarity">
    <text evidence="2">Belongs to the membrane fusion protein (MFP) (TC 8.A.1) family.</text>
</comment>
<feature type="domain" description="Multidrug resistance protein MdtA-like barrel-sandwich hybrid" evidence="5">
    <location>
        <begin position="68"/>
        <end position="205"/>
    </location>
</feature>
<dbReference type="AlphaFoldDB" id="A0A5C0B103"/>
<dbReference type="Proteomes" id="UP000325161">
    <property type="component" value="Chromosome"/>
</dbReference>
<evidence type="ECO:0000313" key="9">
    <source>
        <dbReference type="Proteomes" id="UP000325161"/>
    </source>
</evidence>
<dbReference type="RefSeq" id="WP_148816601.1">
    <property type="nucleotide sequence ID" value="NZ_CP043046.1"/>
</dbReference>
<dbReference type="EMBL" id="CP043046">
    <property type="protein sequence ID" value="QEI07554.1"/>
    <property type="molecule type" value="Genomic_DNA"/>
</dbReference>
<dbReference type="Pfam" id="PF25954">
    <property type="entry name" value="Beta-barrel_RND_2"/>
    <property type="match status" value="1"/>
</dbReference>
<dbReference type="Pfam" id="PF25967">
    <property type="entry name" value="RND-MFP_C"/>
    <property type="match status" value="1"/>
</dbReference>
<evidence type="ECO:0000259" key="4">
    <source>
        <dbReference type="Pfam" id="PF25876"/>
    </source>
</evidence>
<dbReference type="InterPro" id="IPR006143">
    <property type="entry name" value="RND_pump_MFP"/>
</dbReference>
<keyword evidence="3" id="KW-0175">Coiled coil</keyword>
<feature type="domain" description="CusB-like beta-barrel" evidence="6">
    <location>
        <begin position="243"/>
        <end position="300"/>
    </location>
</feature>
<dbReference type="GO" id="GO:0030313">
    <property type="term" value="C:cell envelope"/>
    <property type="evidence" value="ECO:0007669"/>
    <property type="project" value="UniProtKB-SubCell"/>
</dbReference>